<protein>
    <recommendedName>
        <fullName evidence="3">Ankyrin repeat protein</fullName>
    </recommendedName>
</protein>
<reference evidence="1" key="2">
    <citation type="submission" date="2021-02" db="EMBL/GenBank/DDBJ databases">
        <title>Aspergillus chevalieri M1 genome sequence.</title>
        <authorList>
            <person name="Kadooka C."/>
            <person name="Mori K."/>
            <person name="Futagami T."/>
        </authorList>
    </citation>
    <scope>NUCLEOTIDE SEQUENCE</scope>
    <source>
        <strain evidence="1">M1</strain>
    </source>
</reference>
<gene>
    <name evidence="1" type="ORF">ACHE_20887S</name>
</gene>
<reference evidence="1" key="1">
    <citation type="submission" date="2021-01" db="EMBL/GenBank/DDBJ databases">
        <authorList>
            <consortium name="Aspergillus chevalieri M1 genome sequencing consortium"/>
            <person name="Kazuki M."/>
            <person name="Futagami T."/>
        </authorList>
    </citation>
    <scope>NUCLEOTIDE SEQUENCE</scope>
    <source>
        <strain evidence="1">M1</strain>
    </source>
</reference>
<keyword evidence="2" id="KW-1185">Reference proteome</keyword>
<dbReference type="Proteomes" id="UP000637239">
    <property type="component" value="Chromosome 2"/>
</dbReference>
<proteinExistence type="predicted"/>
<evidence type="ECO:0000313" key="1">
    <source>
        <dbReference type="EMBL" id="BCR85429.1"/>
    </source>
</evidence>
<evidence type="ECO:0000313" key="2">
    <source>
        <dbReference type="Proteomes" id="UP000637239"/>
    </source>
</evidence>
<name>A0A7R7ZLB5_ASPCH</name>
<evidence type="ECO:0008006" key="3">
    <source>
        <dbReference type="Google" id="ProtNLM"/>
    </source>
</evidence>
<dbReference type="EMBL" id="AP024417">
    <property type="protein sequence ID" value="BCR85429.1"/>
    <property type="molecule type" value="Genomic_DNA"/>
</dbReference>
<accession>A0A7R7ZLB5</accession>
<dbReference type="AlphaFoldDB" id="A0A7R7ZLB5"/>
<organism evidence="1 2">
    <name type="scientific">Aspergillus chevalieri</name>
    <name type="common">Eurotium chevalieri</name>
    <dbReference type="NCBI Taxonomy" id="182096"/>
    <lineage>
        <taxon>Eukaryota</taxon>
        <taxon>Fungi</taxon>
        <taxon>Dikarya</taxon>
        <taxon>Ascomycota</taxon>
        <taxon>Pezizomycotina</taxon>
        <taxon>Eurotiomycetes</taxon>
        <taxon>Eurotiomycetidae</taxon>
        <taxon>Eurotiales</taxon>
        <taxon>Aspergillaceae</taxon>
        <taxon>Aspergillus</taxon>
        <taxon>Aspergillus subgen. Aspergillus</taxon>
    </lineage>
</organism>
<dbReference type="GeneID" id="66979788"/>
<dbReference type="RefSeq" id="XP_043133951.1">
    <property type="nucleotide sequence ID" value="XM_043285239.1"/>
</dbReference>
<dbReference type="KEGG" id="ache:ACHE_20887S"/>
<sequence length="138" mass="15317">MACQEGHAAAVDALLVNPKTRVNPLNKSDYTPLYEAVRRMLVLRQHCWLMASLIDTNNSNFGTPFYPSRFCTISIRIYAPQTSAHIPKPAGPFTPSSTIKSIHTSPRSLHLPPRNNLRWIIAKGNADAACKVLESEFA</sequence>